<dbReference type="InterPro" id="IPR007312">
    <property type="entry name" value="Phosphoesterase"/>
</dbReference>
<sequence>MHPSLLLVGAMLAFATSAFAAVAQSFQPPASSPTDPSGNYTGQSNGTISNGPLVSGKAFDRFIQIWIENTDYATAASSPVFQNLSKEGLLLDSFYGVTHPSEPNYIAAVGGDFFGAASDNFFHIPQNISTVVDLLEEKNISWASYQENMPYDGFTGFNYTQKNYLTGNGTYTYYVRKHNGLIIFDSVANVSSRALRTRNFNDFAADFKADAIPQWNFVTPNLVNDGHDTTIDFVGDWLNYWLIPLLGDDKFNNNRTLILLTFDESETYTINNRIYTLVLGGGLPADLKGTTDSTFYTHYTALSTVQANWGLKSLGRGDANATLNNVIDFVAKQTSWTNNGIAGNDSSIPLLNITGTIPGPLNTVLYVPFTAPNTSAVGTGGGGVFVSPLLDKNFTAASAPKPVNLTASGLPNPWSTDPGFNYANGTEVIQAPSATSTKPASGKNAGARAAVGMREGAVVTVLVGFVLGVVMVL</sequence>
<comment type="caution">
    <text evidence="3">The sequence shown here is derived from an EMBL/GenBank/DDBJ whole genome shotgun (WGS) entry which is preliminary data.</text>
</comment>
<keyword evidence="4" id="KW-1185">Reference proteome</keyword>
<gene>
    <name evidence="3" type="ORF">GSI_09142</name>
</gene>
<evidence type="ECO:0000256" key="1">
    <source>
        <dbReference type="ARBA" id="ARBA00022801"/>
    </source>
</evidence>
<keyword evidence="1" id="KW-0378">Hydrolase</keyword>
<dbReference type="InterPro" id="IPR017850">
    <property type="entry name" value="Alkaline_phosphatase_core_sf"/>
</dbReference>
<dbReference type="GO" id="GO:0016788">
    <property type="term" value="F:hydrolase activity, acting on ester bonds"/>
    <property type="evidence" value="ECO:0007669"/>
    <property type="project" value="InterPro"/>
</dbReference>
<evidence type="ECO:0000313" key="3">
    <source>
        <dbReference type="EMBL" id="PIL29094.1"/>
    </source>
</evidence>
<dbReference type="Pfam" id="PF04185">
    <property type="entry name" value="Phosphoesterase"/>
    <property type="match status" value="1"/>
</dbReference>
<evidence type="ECO:0008006" key="5">
    <source>
        <dbReference type="Google" id="ProtNLM"/>
    </source>
</evidence>
<feature type="signal peptide" evidence="2">
    <location>
        <begin position="1"/>
        <end position="20"/>
    </location>
</feature>
<dbReference type="OrthoDB" id="5135119at2759"/>
<dbReference type="PANTHER" id="PTHR31956">
    <property type="entry name" value="NON-SPECIFIC PHOSPHOLIPASE C4-RELATED"/>
    <property type="match status" value="1"/>
</dbReference>
<dbReference type="Gene3D" id="3.40.720.10">
    <property type="entry name" value="Alkaline Phosphatase, subunit A"/>
    <property type="match status" value="1"/>
</dbReference>
<reference evidence="3 4" key="1">
    <citation type="journal article" date="2015" name="Sci. Rep.">
        <title>Chromosome-level genome map provides insights into diverse defense mechanisms in the medicinal fungus Ganoderma sinense.</title>
        <authorList>
            <person name="Zhu Y."/>
            <person name="Xu J."/>
            <person name="Sun C."/>
            <person name="Zhou S."/>
            <person name="Xu H."/>
            <person name="Nelson D.R."/>
            <person name="Qian J."/>
            <person name="Song J."/>
            <person name="Luo H."/>
            <person name="Xiang L."/>
            <person name="Li Y."/>
            <person name="Xu Z."/>
            <person name="Ji A."/>
            <person name="Wang L."/>
            <person name="Lu S."/>
            <person name="Hayward A."/>
            <person name="Sun W."/>
            <person name="Li X."/>
            <person name="Schwartz D.C."/>
            <person name="Wang Y."/>
            <person name="Chen S."/>
        </authorList>
    </citation>
    <scope>NUCLEOTIDE SEQUENCE [LARGE SCALE GENOMIC DNA]</scope>
    <source>
        <strain evidence="3 4">ZZ0214-1</strain>
    </source>
</reference>
<dbReference type="STRING" id="1077348.A0A2G8S5T0"/>
<proteinExistence type="predicted"/>
<protein>
    <recommendedName>
        <fullName evidence="5">Acid phosphatase</fullName>
    </recommendedName>
</protein>
<dbReference type="Proteomes" id="UP000230002">
    <property type="component" value="Unassembled WGS sequence"/>
</dbReference>
<dbReference type="AlphaFoldDB" id="A0A2G8S5T0"/>
<feature type="chain" id="PRO_5013708293" description="Acid phosphatase" evidence="2">
    <location>
        <begin position="21"/>
        <end position="473"/>
    </location>
</feature>
<dbReference type="PANTHER" id="PTHR31956:SF8">
    <property type="entry name" value="ACID PHOSPHATASE PHOA (AFU_ORTHOLOGUE AFUA_1G03570)"/>
    <property type="match status" value="1"/>
</dbReference>
<evidence type="ECO:0000256" key="2">
    <source>
        <dbReference type="SAM" id="SignalP"/>
    </source>
</evidence>
<dbReference type="EMBL" id="AYKW01000023">
    <property type="protein sequence ID" value="PIL29094.1"/>
    <property type="molecule type" value="Genomic_DNA"/>
</dbReference>
<accession>A0A2G8S5T0</accession>
<name>A0A2G8S5T0_9APHY</name>
<keyword evidence="2" id="KW-0732">Signal</keyword>
<dbReference type="GO" id="GO:0009395">
    <property type="term" value="P:phospholipid catabolic process"/>
    <property type="evidence" value="ECO:0007669"/>
    <property type="project" value="TreeGrafter"/>
</dbReference>
<organism evidence="3 4">
    <name type="scientific">Ganoderma sinense ZZ0214-1</name>
    <dbReference type="NCBI Taxonomy" id="1077348"/>
    <lineage>
        <taxon>Eukaryota</taxon>
        <taxon>Fungi</taxon>
        <taxon>Dikarya</taxon>
        <taxon>Basidiomycota</taxon>
        <taxon>Agaricomycotina</taxon>
        <taxon>Agaricomycetes</taxon>
        <taxon>Polyporales</taxon>
        <taxon>Polyporaceae</taxon>
        <taxon>Ganoderma</taxon>
    </lineage>
</organism>
<evidence type="ECO:0000313" key="4">
    <source>
        <dbReference type="Proteomes" id="UP000230002"/>
    </source>
</evidence>